<gene>
    <name evidence="1" type="ORF">HQ945_18615</name>
</gene>
<dbReference type="EMBL" id="JABUMX010000005">
    <property type="protein sequence ID" value="NTS33269.1"/>
    <property type="molecule type" value="Genomic_DNA"/>
</dbReference>
<reference evidence="1 2" key="1">
    <citation type="submission" date="2020-05" db="EMBL/GenBank/DDBJ databases">
        <authorList>
            <person name="Kim M.K."/>
        </authorList>
    </citation>
    <scope>NUCLEOTIDE SEQUENCE [LARGE SCALE GENOMIC DNA]</scope>
    <source>
        <strain evidence="1 2">BT25</strain>
    </source>
</reference>
<comment type="caution">
    <text evidence="1">The sequence shown here is derived from an EMBL/GenBank/DDBJ whole genome shotgun (WGS) entry which is preliminary data.</text>
</comment>
<dbReference type="Proteomes" id="UP000550508">
    <property type="component" value="Unassembled WGS sequence"/>
</dbReference>
<dbReference type="InterPro" id="IPR006311">
    <property type="entry name" value="TAT_signal"/>
</dbReference>
<keyword evidence="2" id="KW-1185">Reference proteome</keyword>
<accession>A0A849VXE6</accession>
<dbReference type="RefSeq" id="WP_174208388.1">
    <property type="nucleotide sequence ID" value="NZ_JABUMX010000005.1"/>
</dbReference>
<dbReference type="AlphaFoldDB" id="A0A849VXE6"/>
<evidence type="ECO:0000313" key="1">
    <source>
        <dbReference type="EMBL" id="NTS33269.1"/>
    </source>
</evidence>
<name>A0A849VXE6_9HYPH</name>
<protein>
    <submittedName>
        <fullName evidence="1">Uncharacterized protein</fullName>
    </submittedName>
</protein>
<dbReference type="PROSITE" id="PS51318">
    <property type="entry name" value="TAT"/>
    <property type="match status" value="1"/>
</dbReference>
<proteinExistence type="predicted"/>
<sequence length="127" mass="13875">MSRINRRAFFLNSGGAIIASTVAGPVPATASTDRNLPLSRDLQALIAAHEAMYAAFQKTIRSSRDHESASRAEEKALLAVCAYPAVGEADRKTKARYLLEVEARGELDLAEHMQALLRSTMWEDKTG</sequence>
<organism evidence="1 2">
    <name type="scientific">Phyllobacterium pellucidum</name>
    <dbReference type="NCBI Taxonomy" id="2740464"/>
    <lineage>
        <taxon>Bacteria</taxon>
        <taxon>Pseudomonadati</taxon>
        <taxon>Pseudomonadota</taxon>
        <taxon>Alphaproteobacteria</taxon>
        <taxon>Hyphomicrobiales</taxon>
        <taxon>Phyllobacteriaceae</taxon>
        <taxon>Phyllobacterium</taxon>
    </lineage>
</organism>
<evidence type="ECO:0000313" key="2">
    <source>
        <dbReference type="Proteomes" id="UP000550508"/>
    </source>
</evidence>